<dbReference type="STRING" id="1205910.B005_3472"/>
<dbReference type="InterPro" id="IPR017736">
    <property type="entry name" value="Glyco_hydro_1_beta-glucosidase"/>
</dbReference>
<comment type="catalytic activity">
    <reaction evidence="1 11">
        <text>Hydrolysis of terminal, non-reducing beta-D-glucosyl residues with release of beta-D-glucose.</text>
        <dbReference type="EC" id="3.2.1.21"/>
    </reaction>
</comment>
<keyword evidence="4 11" id="KW-0378">Hydrolase</keyword>
<evidence type="ECO:0000256" key="9">
    <source>
        <dbReference type="PIRSR" id="PIRSR617736-1"/>
    </source>
</evidence>
<dbReference type="SUPFAM" id="SSF51445">
    <property type="entry name" value="(Trans)glycosidases"/>
    <property type="match status" value="1"/>
</dbReference>
<dbReference type="Gene3D" id="3.20.20.80">
    <property type="entry name" value="Glycosidases"/>
    <property type="match status" value="1"/>
</dbReference>
<dbReference type="PROSITE" id="PS00653">
    <property type="entry name" value="GLYCOSYL_HYDROL_F1_2"/>
    <property type="match status" value="1"/>
</dbReference>
<evidence type="ECO:0000256" key="7">
    <source>
        <dbReference type="ARBA" id="ARBA00023295"/>
    </source>
</evidence>
<feature type="binding site" evidence="10">
    <location>
        <position position="317"/>
    </location>
    <ligand>
        <name>substrate</name>
    </ligand>
</feature>
<feature type="binding site" evidence="10">
    <location>
        <begin position="437"/>
        <end position="438"/>
    </location>
    <ligand>
        <name>substrate</name>
    </ligand>
</feature>
<dbReference type="InterPro" id="IPR017853">
    <property type="entry name" value="GH"/>
</dbReference>
<feature type="active site" description="Proton donor" evidence="9">
    <location>
        <position position="183"/>
    </location>
</feature>
<feature type="compositionally biased region" description="Polar residues" evidence="12">
    <location>
        <begin position="1"/>
        <end position="10"/>
    </location>
</feature>
<evidence type="ECO:0000313" key="13">
    <source>
        <dbReference type="EMBL" id="AFR09943.1"/>
    </source>
</evidence>
<protein>
    <recommendedName>
        <fullName evidence="3 11">Beta-glucosidase</fullName>
        <ecNumber evidence="3 11">3.2.1.21</ecNumber>
    </recommendedName>
</protein>
<gene>
    <name evidence="13" type="ordered locus">B005_3472</name>
</gene>
<evidence type="ECO:0000256" key="12">
    <source>
        <dbReference type="SAM" id="MobiDB-lite"/>
    </source>
</evidence>
<dbReference type="PRINTS" id="PR00131">
    <property type="entry name" value="GLHYDRLASE1"/>
</dbReference>
<accession>J7L8F2</accession>
<dbReference type="AlphaFoldDB" id="J7L8F2"/>
<feature type="active site" description="Nucleophile" evidence="9">
    <location>
        <position position="383"/>
    </location>
</feature>
<evidence type="ECO:0000256" key="10">
    <source>
        <dbReference type="PIRSR" id="PIRSR617736-2"/>
    </source>
</evidence>
<dbReference type="Pfam" id="PF00232">
    <property type="entry name" value="Glyco_hydro_1"/>
    <property type="match status" value="1"/>
</dbReference>
<comment type="similarity">
    <text evidence="2 11">Belongs to the glycosyl hydrolase 1 family.</text>
</comment>
<keyword evidence="8" id="KW-0624">Polysaccharide degradation</keyword>
<dbReference type="EMBL" id="CP003788">
    <property type="protein sequence ID" value="AFR09943.1"/>
    <property type="molecule type" value="Genomic_DNA"/>
</dbReference>
<sequence>MTVNRPNPTRTEGIMTDQSPPRFPPDFLFGTATAAYQIEGAAREGGRGPSIWDTYSRTPGKVARGESGDVACDHYHRYEEDVALLKELGVDTYRFSIAWPRVIPDGAGEVNPEGLAFYGGLVDALREAGIEPVATLYHWDLPQALEDGGGWRVRSTAHHFAAYARVVADHLGDRVERWITLNEPHCTAFVGHAVGRHAPGTREGTPALAVAQHLLLAHGLAARELRASAAEHGRKAEVGITLNPDRLLPATDSAEDAAAVDRAETLHNRVWLDPLLRGVYPDNEEETWGPMADGGYREPEDLSIIAQPLDFLGLNFYRPIRLRDAPIPEGPDRTAVDIGVEEVPIEGVRHTTMGWPVVPSSFTDLLVDLHRRYPELPPIHITENGSAEPDEPGPDGVVHDADRIDYLRDHLGALSDAIAAGVDVRGYFVWSLLDNFEWAYGYERRFGIVSVDYETLTRTPKDSYHWYRDLVREHKRRRATTT</sequence>
<keyword evidence="5" id="KW-0136">Cellulose degradation</keyword>
<dbReference type="InterPro" id="IPR033132">
    <property type="entry name" value="GH_1_N_CS"/>
</dbReference>
<evidence type="ECO:0000256" key="4">
    <source>
        <dbReference type="ARBA" id="ARBA00022801"/>
    </source>
</evidence>
<evidence type="ECO:0000256" key="11">
    <source>
        <dbReference type="RuleBase" id="RU361175"/>
    </source>
</evidence>
<dbReference type="InterPro" id="IPR001360">
    <property type="entry name" value="Glyco_hydro_1"/>
</dbReference>
<feature type="binding site" evidence="10">
    <location>
        <position position="37"/>
    </location>
    <ligand>
        <name>substrate</name>
    </ligand>
</feature>
<dbReference type="PANTHER" id="PTHR10353">
    <property type="entry name" value="GLYCOSYL HYDROLASE"/>
    <property type="match status" value="1"/>
</dbReference>
<feature type="binding site" evidence="10">
    <location>
        <position position="182"/>
    </location>
    <ligand>
        <name>substrate</name>
    </ligand>
</feature>
<dbReference type="HOGENOM" id="CLU_001859_1_3_11"/>
<dbReference type="GO" id="GO:0008422">
    <property type="term" value="F:beta-glucosidase activity"/>
    <property type="evidence" value="ECO:0007669"/>
    <property type="project" value="UniProtKB-EC"/>
</dbReference>
<feature type="binding site" evidence="10">
    <location>
        <position position="430"/>
    </location>
    <ligand>
        <name>substrate</name>
    </ligand>
</feature>
<dbReference type="eggNOG" id="COG2723">
    <property type="taxonomic scope" value="Bacteria"/>
</dbReference>
<feature type="region of interest" description="Disordered" evidence="12">
    <location>
        <begin position="1"/>
        <end position="22"/>
    </location>
</feature>
<dbReference type="GO" id="GO:0030245">
    <property type="term" value="P:cellulose catabolic process"/>
    <property type="evidence" value="ECO:0007669"/>
    <property type="project" value="UniProtKB-KW"/>
</dbReference>
<evidence type="ECO:0000256" key="1">
    <source>
        <dbReference type="ARBA" id="ARBA00000448"/>
    </source>
</evidence>
<evidence type="ECO:0000256" key="6">
    <source>
        <dbReference type="ARBA" id="ARBA00023277"/>
    </source>
</evidence>
<keyword evidence="7 11" id="KW-0326">Glycosidase</keyword>
<organism evidence="13 14">
    <name type="scientific">Nocardiopsis alba (strain ATCC BAA-2165 / BE74)</name>
    <dbReference type="NCBI Taxonomy" id="1205910"/>
    <lineage>
        <taxon>Bacteria</taxon>
        <taxon>Bacillati</taxon>
        <taxon>Actinomycetota</taxon>
        <taxon>Actinomycetes</taxon>
        <taxon>Streptosporangiales</taxon>
        <taxon>Nocardiopsidaceae</taxon>
        <taxon>Nocardiopsis</taxon>
    </lineage>
</organism>
<dbReference type="EC" id="3.2.1.21" evidence="3 11"/>
<evidence type="ECO:0000256" key="5">
    <source>
        <dbReference type="ARBA" id="ARBA00023001"/>
    </source>
</evidence>
<dbReference type="NCBIfam" id="TIGR03356">
    <property type="entry name" value="BGL"/>
    <property type="match status" value="1"/>
</dbReference>
<dbReference type="PATRIC" id="fig|1205910.3.peg.3282"/>
<evidence type="ECO:0000256" key="8">
    <source>
        <dbReference type="ARBA" id="ARBA00023326"/>
    </source>
</evidence>
<evidence type="ECO:0000313" key="14">
    <source>
        <dbReference type="Proteomes" id="UP000003779"/>
    </source>
</evidence>
<dbReference type="FunFam" id="3.20.20.80:FF:000004">
    <property type="entry name" value="Beta-glucosidase 6-phospho-beta-glucosidase"/>
    <property type="match status" value="1"/>
</dbReference>
<feature type="binding site" evidence="10">
    <location>
        <position position="138"/>
    </location>
    <ligand>
        <name>substrate</name>
    </ligand>
</feature>
<keyword evidence="6" id="KW-0119">Carbohydrate metabolism</keyword>
<dbReference type="KEGG" id="nal:B005_3472"/>
<dbReference type="PANTHER" id="PTHR10353:SF36">
    <property type="entry name" value="LP05116P"/>
    <property type="match status" value="1"/>
</dbReference>
<reference evidence="14" key="2">
    <citation type="submission" date="2012-08" db="EMBL/GenBank/DDBJ databases">
        <title>Whole-genome sequence of Nocardiopsis alba strain ATCC BAA-2165 associated with honeybees.</title>
        <authorList>
            <person name="Qiao J."/>
            <person name="Chen L."/>
            <person name="Li Y."/>
            <person name="Wang J."/>
            <person name="Zhang W."/>
            <person name="Chen S."/>
        </authorList>
    </citation>
    <scope>NUCLEOTIDE SEQUENCE [LARGE SCALE GENOMIC DNA]</scope>
    <source>
        <strain evidence="14">ATCC BAA-2165 / BE74</strain>
    </source>
</reference>
<dbReference type="GO" id="GO:0005829">
    <property type="term" value="C:cytosol"/>
    <property type="evidence" value="ECO:0007669"/>
    <property type="project" value="TreeGrafter"/>
</dbReference>
<evidence type="ECO:0000256" key="3">
    <source>
        <dbReference type="ARBA" id="ARBA00012744"/>
    </source>
</evidence>
<proteinExistence type="inferred from homology"/>
<evidence type="ECO:0000256" key="2">
    <source>
        <dbReference type="ARBA" id="ARBA00010838"/>
    </source>
</evidence>
<reference evidence="13 14" key="1">
    <citation type="journal article" date="2012" name="J. Bacteriol.">
        <title>Whole-Genome Sequence of Nocardiopsis alba Strain ATCC BAA-2165, Associated with Honeybees.</title>
        <authorList>
            <person name="Qiao J."/>
            <person name="Chen L."/>
            <person name="Li Y."/>
            <person name="Wang J."/>
            <person name="Zhang W."/>
            <person name="Chen S."/>
        </authorList>
    </citation>
    <scope>NUCLEOTIDE SEQUENCE [LARGE SCALE GENOMIC DNA]</scope>
    <source>
        <strain evidence="14">ATCC BAA-2165 / BE74</strain>
    </source>
</reference>
<name>J7L8F2_NOCAA</name>
<dbReference type="Proteomes" id="UP000003779">
    <property type="component" value="Chromosome"/>
</dbReference>